<dbReference type="PROSITE" id="PS51061">
    <property type="entry name" value="R3H"/>
    <property type="match status" value="1"/>
</dbReference>
<dbReference type="SUPFAM" id="SSF82708">
    <property type="entry name" value="R3H domain"/>
    <property type="match status" value="1"/>
</dbReference>
<evidence type="ECO:0000259" key="5">
    <source>
        <dbReference type="PROSITE" id="PS51192"/>
    </source>
</evidence>
<feature type="domain" description="R3H" evidence="4">
    <location>
        <begin position="30"/>
        <end position="93"/>
    </location>
</feature>
<sequence length="336" mass="37548">MASTAPSSSGFGKKRQKKGQRQQEVTNVAESTRIRIAQVLEQFRVSNDEVYTFESNLSNRDRAAVHMLCRKMGMKSKSSGRGDQRRISVFKTKQNVDALKGKDMLSCFKFSEEANDVLQDLFTRYPPGDGETSEQVVGKHSKKVDKLRRRKDDMFCKPAMNKSEIAKRVESLASRIENNPNLRQITAQRSKLPIASFKDVITSNVESNQVVLISGETGCGKTTQVPQFILDHMWGKGETCKIVCTQPRRISATSVSERISCERGETVGDTVGYKIRLESRGGRQSSIMFCTNGVLLRVLVTNGSASFNKEAPRKMGKDDISDITHIIVVLIILIFN</sequence>
<dbReference type="Gene3D" id="3.30.1370.50">
    <property type="entry name" value="R3H-like domain"/>
    <property type="match status" value="1"/>
</dbReference>
<dbReference type="InterPro" id="IPR027417">
    <property type="entry name" value="P-loop_NTPase"/>
</dbReference>
<proteinExistence type="predicted"/>
<evidence type="ECO:0000313" key="6">
    <source>
        <dbReference type="EMBL" id="MCD7468457.1"/>
    </source>
</evidence>
<feature type="compositionally biased region" description="Polar residues" evidence="3">
    <location>
        <begin position="1"/>
        <end position="10"/>
    </location>
</feature>
<dbReference type="PANTHER" id="PTHR18934">
    <property type="entry name" value="ATP-DEPENDENT RNA HELICASE"/>
    <property type="match status" value="1"/>
</dbReference>
<dbReference type="Proteomes" id="UP000823775">
    <property type="component" value="Unassembled WGS sequence"/>
</dbReference>
<dbReference type="InterPro" id="IPR014001">
    <property type="entry name" value="Helicase_ATP-bd"/>
</dbReference>
<dbReference type="SUPFAM" id="SSF52540">
    <property type="entry name" value="P-loop containing nucleoside triphosphate hydrolases"/>
    <property type="match status" value="1"/>
</dbReference>
<dbReference type="Gene3D" id="3.40.50.300">
    <property type="entry name" value="P-loop containing nucleotide triphosphate hydrolases"/>
    <property type="match status" value="1"/>
</dbReference>
<keyword evidence="7" id="KW-1185">Reference proteome</keyword>
<dbReference type="InterPro" id="IPR001374">
    <property type="entry name" value="R3H_dom"/>
</dbReference>
<evidence type="ECO:0000256" key="3">
    <source>
        <dbReference type="SAM" id="MobiDB-lite"/>
    </source>
</evidence>
<accession>A0ABS8TAM5</accession>
<organism evidence="6 7">
    <name type="scientific">Datura stramonium</name>
    <name type="common">Jimsonweed</name>
    <name type="synonym">Common thornapple</name>
    <dbReference type="NCBI Taxonomy" id="4076"/>
    <lineage>
        <taxon>Eukaryota</taxon>
        <taxon>Viridiplantae</taxon>
        <taxon>Streptophyta</taxon>
        <taxon>Embryophyta</taxon>
        <taxon>Tracheophyta</taxon>
        <taxon>Spermatophyta</taxon>
        <taxon>Magnoliopsida</taxon>
        <taxon>eudicotyledons</taxon>
        <taxon>Gunneridae</taxon>
        <taxon>Pentapetalae</taxon>
        <taxon>asterids</taxon>
        <taxon>lamiids</taxon>
        <taxon>Solanales</taxon>
        <taxon>Solanaceae</taxon>
        <taxon>Solanoideae</taxon>
        <taxon>Datureae</taxon>
        <taxon>Datura</taxon>
    </lineage>
</organism>
<name>A0ABS8TAM5_DATST</name>
<dbReference type="SMART" id="SM00393">
    <property type="entry name" value="R3H"/>
    <property type="match status" value="1"/>
</dbReference>
<dbReference type="InterPro" id="IPR036867">
    <property type="entry name" value="R3H_dom_sf"/>
</dbReference>
<reference evidence="6 7" key="1">
    <citation type="journal article" date="2021" name="BMC Genomics">
        <title>Datura genome reveals duplications of psychoactive alkaloid biosynthetic genes and high mutation rate following tissue culture.</title>
        <authorList>
            <person name="Rajewski A."/>
            <person name="Carter-House D."/>
            <person name="Stajich J."/>
            <person name="Litt A."/>
        </authorList>
    </citation>
    <scope>NUCLEOTIDE SEQUENCE [LARGE SCALE GENOMIC DNA]</scope>
    <source>
        <strain evidence="6">AR-01</strain>
    </source>
</reference>
<dbReference type="EMBL" id="JACEIK010001337">
    <property type="protein sequence ID" value="MCD7468457.1"/>
    <property type="molecule type" value="Genomic_DNA"/>
</dbReference>
<dbReference type="PANTHER" id="PTHR18934:SF213">
    <property type="entry name" value="3'-5' RNA HELICASE YTHDC2"/>
    <property type="match status" value="1"/>
</dbReference>
<evidence type="ECO:0000256" key="2">
    <source>
        <dbReference type="ARBA" id="ARBA00047984"/>
    </source>
</evidence>
<comment type="caution">
    <text evidence="6">The sequence shown here is derived from an EMBL/GenBank/DDBJ whole genome shotgun (WGS) entry which is preliminary data.</text>
</comment>
<dbReference type="PROSITE" id="PS51192">
    <property type="entry name" value="HELICASE_ATP_BIND_1"/>
    <property type="match status" value="1"/>
</dbReference>
<feature type="region of interest" description="Disordered" evidence="3">
    <location>
        <begin position="1"/>
        <end position="27"/>
    </location>
</feature>
<dbReference type="EC" id="3.6.4.13" evidence="1"/>
<dbReference type="CDD" id="cd17917">
    <property type="entry name" value="DEXHc_RHA-like"/>
    <property type="match status" value="1"/>
</dbReference>
<dbReference type="Pfam" id="PF01424">
    <property type="entry name" value="R3H"/>
    <property type="match status" value="1"/>
</dbReference>
<protein>
    <recommendedName>
        <fullName evidence="1">RNA helicase</fullName>
        <ecNumber evidence="1">3.6.4.13</ecNumber>
    </recommendedName>
</protein>
<comment type="catalytic activity">
    <reaction evidence="2">
        <text>ATP + H2O = ADP + phosphate + H(+)</text>
        <dbReference type="Rhea" id="RHEA:13065"/>
        <dbReference type="ChEBI" id="CHEBI:15377"/>
        <dbReference type="ChEBI" id="CHEBI:15378"/>
        <dbReference type="ChEBI" id="CHEBI:30616"/>
        <dbReference type="ChEBI" id="CHEBI:43474"/>
        <dbReference type="ChEBI" id="CHEBI:456216"/>
        <dbReference type="EC" id="3.6.4.13"/>
    </reaction>
</comment>
<evidence type="ECO:0000256" key="1">
    <source>
        <dbReference type="ARBA" id="ARBA00012552"/>
    </source>
</evidence>
<feature type="domain" description="Helicase ATP-binding" evidence="5">
    <location>
        <begin position="202"/>
        <end position="336"/>
    </location>
</feature>
<evidence type="ECO:0000313" key="7">
    <source>
        <dbReference type="Proteomes" id="UP000823775"/>
    </source>
</evidence>
<evidence type="ECO:0000259" key="4">
    <source>
        <dbReference type="PROSITE" id="PS51061"/>
    </source>
</evidence>
<gene>
    <name evidence="6" type="ORF">HAX54_006656</name>
</gene>